<reference evidence="2 3" key="1">
    <citation type="submission" date="2019-02" db="EMBL/GenBank/DDBJ databases">
        <title>Draft genome sequences of novel Actinobacteria.</title>
        <authorList>
            <person name="Sahin N."/>
            <person name="Ay H."/>
            <person name="Saygin H."/>
        </authorList>
    </citation>
    <scope>NUCLEOTIDE SEQUENCE [LARGE SCALE GENOMIC DNA]</scope>
    <source>
        <strain evidence="2 3">KC201</strain>
    </source>
</reference>
<feature type="transmembrane region" description="Helical" evidence="1">
    <location>
        <begin position="123"/>
        <end position="143"/>
    </location>
</feature>
<feature type="transmembrane region" description="Helical" evidence="1">
    <location>
        <begin position="58"/>
        <end position="78"/>
    </location>
</feature>
<feature type="transmembrane region" description="Helical" evidence="1">
    <location>
        <begin position="90"/>
        <end position="111"/>
    </location>
</feature>
<keyword evidence="1" id="KW-0472">Membrane</keyword>
<dbReference type="InterPro" id="IPR046739">
    <property type="entry name" value="DUF6789"/>
</dbReference>
<proteinExistence type="predicted"/>
<dbReference type="AlphaFoldDB" id="A0A4R4MY70"/>
<dbReference type="Proteomes" id="UP000295157">
    <property type="component" value="Unassembled WGS sequence"/>
</dbReference>
<evidence type="ECO:0000256" key="1">
    <source>
        <dbReference type="SAM" id="Phobius"/>
    </source>
</evidence>
<name>A0A4R4MY70_9ACTN</name>
<organism evidence="2 3">
    <name type="scientific">Nonomuraea longispora</name>
    <dbReference type="NCBI Taxonomy" id="1848320"/>
    <lineage>
        <taxon>Bacteria</taxon>
        <taxon>Bacillati</taxon>
        <taxon>Actinomycetota</taxon>
        <taxon>Actinomycetes</taxon>
        <taxon>Streptosporangiales</taxon>
        <taxon>Streptosporangiaceae</taxon>
        <taxon>Nonomuraea</taxon>
    </lineage>
</organism>
<evidence type="ECO:0000313" key="3">
    <source>
        <dbReference type="Proteomes" id="UP000295157"/>
    </source>
</evidence>
<keyword evidence="3" id="KW-1185">Reference proteome</keyword>
<accession>A0A4R4MY70</accession>
<protein>
    <recommendedName>
        <fullName evidence="4">DUF1440 domain-containing protein</fullName>
    </recommendedName>
</protein>
<dbReference type="OrthoDB" id="6165073at2"/>
<comment type="caution">
    <text evidence="2">The sequence shown here is derived from an EMBL/GenBank/DDBJ whole genome shotgun (WGS) entry which is preliminary data.</text>
</comment>
<dbReference type="RefSeq" id="WP_132338200.1">
    <property type="nucleotide sequence ID" value="NZ_SMJZ01000164.1"/>
</dbReference>
<evidence type="ECO:0008006" key="4">
    <source>
        <dbReference type="Google" id="ProtNLM"/>
    </source>
</evidence>
<gene>
    <name evidence="2" type="ORF">E1267_32445</name>
</gene>
<dbReference type="EMBL" id="SMJZ01000164">
    <property type="protein sequence ID" value="TDC01259.1"/>
    <property type="molecule type" value="Genomic_DNA"/>
</dbReference>
<evidence type="ECO:0000313" key="2">
    <source>
        <dbReference type="EMBL" id="TDC01259.1"/>
    </source>
</evidence>
<keyword evidence="1" id="KW-1133">Transmembrane helix</keyword>
<keyword evidence="1" id="KW-0812">Transmembrane</keyword>
<dbReference type="Pfam" id="PF20587">
    <property type="entry name" value="DUF6789"/>
    <property type="match status" value="1"/>
</dbReference>
<sequence>MMRELLKGAVCGSVATAAMSGVMVAGSRMGLMRDQPPKRIARAALPGRKHDPKPGEGVAGALAHLGFGATAGALYGVLARGHRAPAAAGVGYALAIWASSYQGWIPGLGILPPASDDRPGRQVVMVAGHVVYGTVLALTMNRLNMPAGPATERESAAR</sequence>